<feature type="region of interest" description="N-terminal hotdog fold" evidence="8">
    <location>
        <begin position="968"/>
        <end position="1104"/>
    </location>
</feature>
<dbReference type="InterPro" id="IPR020807">
    <property type="entry name" value="PKS_DH"/>
</dbReference>
<dbReference type="InterPro" id="IPR014031">
    <property type="entry name" value="Ketoacyl_synth_C"/>
</dbReference>
<feature type="domain" description="Carrier" evidence="10">
    <location>
        <begin position="2555"/>
        <end position="2632"/>
    </location>
</feature>
<sequence length="2636" mass="285392">MTNGSNGTSSFDKSRHHGHEERTMSHPQSTSPIAVVGMACRFPGGVTSPEGLWDLCASGRDAWSPIPESRFDVKSYYDPNPAKSGRNHATGGYFLHEDVALFDAAFFRFTSEVASAADPQLRLLLEVTYEATEDAGLPMEKLAGPGPNTSVFVGCYTKDYHDVQTRDPETMPPSTLTGNYTAMFSNRVSHFYDFQGASMSIDTGCSAALAALHQACQTIRSGESHVSIVGASNTILNPDIYIAMSTLGMVGADGRCYAWDARAQGYGRGEGVAVLVLKSLDAAVRDGDRVHAVIRETGLNQDGRTTSITSPSVDAQIRLIRHCYQRAGLDLSDTGYVEAHMTGTQAGDVTEAESLARTFGASRTQDDPVWVGSVKTNVGHTEAVSGLAGIIKTAMAMKYRAIPPNQNYVVGNDKIPLDDWHLRVPTNVVPWPRNKPLRASINNFGYGGTNAHVILEGAPETRLANGNGRRTTTADDGDVSRLYVLSAQDADTTRAMAGNLAACIRKSIEGEMDLQPADMAFTLSHRRSRLSYITTVRASNLAELADNLDKTAALKVGHAPANKRAPRLGFVFNGQGAQWHAMGRELLYAYPIFAEAIDEADRVLREMYGADWSLREELTRDAKSSRVSEIHLGQPITVALQVCLVVLLRSWGIRPSAVTSHSSGEIAAAYAAGALSFEQALGVTYWRGELARTLLDPKTSGVVGGMAAAGVGPYEAERYLRETTSDGRVVVACVNSPESVTLSGDMDDLDEVVRRLEADGKFARKLRVALAYHSPHMRRMESAYLEKLRDFVPSSPTWSGDVRYTSPVTGGVVVTFAQSLSAEHYVRNLTSPVLFSQAFEAMCFGETDESSAQVDAIVEIGPHGALAGPMRQILRGRKMAYMSCLQRNVNAVETMQDVAGELVRLGYAVSLSAINKYSEANGEEAVTTSTNMMKFVPGLPTYPWNHSSRYWIESRVNKDIRHKRFPPHELLGMPVSGATTPAWRNFIRLVDLPWIGDHRVDGMVVLPGAAYVSMAIEAVRLVTDPSEDKIRGYRVKNVEFLSALVVPDSEKSVGGVEMYFRLGPSRREGDNADGWYEYEVRSLGANDMWVENCRGLVSAVVTEQQDIEDAVAPNVDSFLKTQESKVRRVAGSALRADVASMGVQYGPAFQGIADVVASKPLKRAAADLDILELESPSASPYLASYYVIHPTTLDCIIQATYANLPPDTGKTSMVLPRSLQDAFVPRSLNRGGRERLAVFSELRSAQHRGFTSDVSVANSQQQQGDSRRETPLVINQLFCQAIPRDEAESGLERIPLYESRWVPIVSRGGIPSSMKEYMRTTLAGEELDYEKKVVRASYHLIADAAAELEEGQPSGSWTAHGHASFAWMQSVLARGKSGQLMPGSKAWGRASKGLKQKLFDELRSTGGTHGGLLVRIGQKLAQIVRGEVTSAALLGEDNEDDLMRQYNSGLPSLQTRSYKQLARIAKVLALQQPGAAVLEVGAGNGAAAGALLEAFGQGGNGGLLIDRYIFSDSSSVHLEAAKQKLARWTKVLEFRELDLGKEGPTETSHDVAAERSIDLVVASMNLHAVNNNPKTALENIRKLLKPGGKLLLVVKTHVSLDAQLICSMLPGWEQQDEQPEFVTGLEAWDETLRANGFTGVEFDIADCEQPQFQRWTVMLTSVAPEQEASAVNPSSPSNPSFVTIVHAESTLSPSQQKWLSQLGEAIYMTTGIRVTLESLEEVQPGESQVHILAADVVAKNGCVLDDMDESMFHKLRRVLLVSRGVLWLSNGAGPDASATPASSQVQGLLRTLRHENVDKSSVLLDLPTTWAEEADVVIKHVVGVLQQTLLNKEFGHADADWEYAIQDSVVHVPRIFPAMGSKEESKTKTFQPFQDPHRPLVWEEGLDSGEGGFVEQWCGAANELADGVVEIETRAFSLDPRVHYHHRTATEANDEEATVVHEVAGIVTRLGHNTDASGFQLGDKVCGVIKGPYASIAQASWTSVAKIPNGLSFEEAACAPLAYSGAYYALVHVARLRRGDKVLIVQADGGADGTAAGLAIANHVGADVWFATTDLTEAETHRLMDTYHLASSQILKSRYARELGDAIKGQTGGQGVDVVLTGPTSLLSAPLLQSALNSIANFGRFVEIGGWNKSLDVTQLAARCATYARVDMIQLSDHNGLLMRESLDAGLGIIFHNAMSSSSGSSSPLTPVTMFSPSQMSQAVRHLEQQRQRRKAGKVVIAAQDDSPVQVMSPMRRPPRLDDKRATYLIVGGVDGIGGAIASWMVSKGARSVVLISRNAEKHPQAEGLIEDAALRGCRLQVLNCDVSSEESLVRLLHQVSATSPPVRGVIHAANVLADTVFDRMSFAQWRKTVGPKVAGTRNLHKHLPQDLSFFVLLSSVIGVMGHVSQANYAAANAFEDALASHRVALGLPAVSLALPAVLGVGMVASDEDARHRVEALGTESIHIDAVFRLIEDAIQHDTRLQHSQRSSRLFHQSPGEARRIVGLLPWSSLAPEAGIRRDRRFGTLRLVQPASSSQSTQTSEATSLDPTAILVRALGHSSIDRGEKSMQEVKGTAQVAEALAARLAAIFNVDVASVDPEQGVSVLGVDSLVAVELRNWLALAGQAKLSIFEVLQSASLNQVAELIIRRSALVK</sequence>
<dbReference type="GO" id="GO:0004312">
    <property type="term" value="F:fatty acid synthase activity"/>
    <property type="evidence" value="ECO:0007669"/>
    <property type="project" value="TreeGrafter"/>
</dbReference>
<dbReference type="InterPro" id="IPR001227">
    <property type="entry name" value="Ac_transferase_dom_sf"/>
</dbReference>
<dbReference type="GO" id="GO:0031177">
    <property type="term" value="F:phosphopantetheine binding"/>
    <property type="evidence" value="ECO:0007669"/>
    <property type="project" value="InterPro"/>
</dbReference>
<gene>
    <name evidence="13" type="ORF">SMACR_01188</name>
</gene>
<dbReference type="InterPro" id="IPR013968">
    <property type="entry name" value="PKS_KR"/>
</dbReference>
<dbReference type="PROSITE" id="PS52019">
    <property type="entry name" value="PKS_MFAS_DH"/>
    <property type="match status" value="1"/>
</dbReference>
<dbReference type="CDD" id="cd00833">
    <property type="entry name" value="PKS"/>
    <property type="match status" value="1"/>
</dbReference>
<dbReference type="InterPro" id="IPR050091">
    <property type="entry name" value="PKS_NRPS_Biosynth_Enz"/>
</dbReference>
<dbReference type="InterPro" id="IPR056501">
    <property type="entry name" value="NAD-bd_HRPKS_sdrA"/>
</dbReference>
<dbReference type="Pfam" id="PF23114">
    <property type="entry name" value="NAD-bd_HRPKS_sdrA"/>
    <property type="match status" value="1"/>
</dbReference>
<dbReference type="SMART" id="SM00827">
    <property type="entry name" value="PKS_AT"/>
    <property type="match status" value="1"/>
</dbReference>
<dbReference type="GO" id="GO:0044550">
    <property type="term" value="P:secondary metabolite biosynthetic process"/>
    <property type="evidence" value="ECO:0007669"/>
    <property type="project" value="TreeGrafter"/>
</dbReference>
<dbReference type="InterPro" id="IPR049900">
    <property type="entry name" value="PKS_mFAS_DH"/>
</dbReference>
<keyword evidence="1" id="KW-0596">Phosphopantetheine</keyword>
<evidence type="ECO:0000256" key="1">
    <source>
        <dbReference type="ARBA" id="ARBA00022450"/>
    </source>
</evidence>
<dbReference type="InterPro" id="IPR009081">
    <property type="entry name" value="PP-bd_ACP"/>
</dbReference>
<dbReference type="InterPro" id="IPR014043">
    <property type="entry name" value="Acyl_transferase_dom"/>
</dbReference>
<dbReference type="Gene3D" id="3.40.50.720">
    <property type="entry name" value="NAD(P)-binding Rossmann-like Domain"/>
    <property type="match status" value="2"/>
</dbReference>
<dbReference type="Pfam" id="PF23297">
    <property type="entry name" value="ACP_SdgA_C"/>
    <property type="match status" value="1"/>
</dbReference>
<dbReference type="InterPro" id="IPR020806">
    <property type="entry name" value="PKS_PP-bd"/>
</dbReference>
<dbReference type="GO" id="GO:0016491">
    <property type="term" value="F:oxidoreductase activity"/>
    <property type="evidence" value="ECO:0007669"/>
    <property type="project" value="UniProtKB-KW"/>
</dbReference>
<dbReference type="InterPro" id="IPR036736">
    <property type="entry name" value="ACP-like_sf"/>
</dbReference>
<feature type="active site" description="Proton acceptor; for dehydratase activity" evidence="8">
    <location>
        <position position="998"/>
    </location>
</feature>
<evidence type="ECO:0000256" key="9">
    <source>
        <dbReference type="SAM" id="MobiDB-lite"/>
    </source>
</evidence>
<dbReference type="SMART" id="SM00825">
    <property type="entry name" value="PKS_KS"/>
    <property type="match status" value="1"/>
</dbReference>
<dbReference type="SUPFAM" id="SSF51735">
    <property type="entry name" value="NAD(P)-binding Rossmann-fold domains"/>
    <property type="match status" value="2"/>
</dbReference>
<dbReference type="SMART" id="SM00826">
    <property type="entry name" value="PKS_DH"/>
    <property type="match status" value="1"/>
</dbReference>
<keyword evidence="3" id="KW-0808">Transferase</keyword>
<feature type="region of interest" description="Disordered" evidence="9">
    <location>
        <begin position="1"/>
        <end position="30"/>
    </location>
</feature>
<dbReference type="SMART" id="SM00823">
    <property type="entry name" value="PKS_PP"/>
    <property type="match status" value="1"/>
</dbReference>
<dbReference type="InterPro" id="IPR049551">
    <property type="entry name" value="PKS_DH_C"/>
</dbReference>
<dbReference type="InterPro" id="IPR042104">
    <property type="entry name" value="PKS_dehydratase_sf"/>
</dbReference>
<dbReference type="Gene3D" id="3.10.129.110">
    <property type="entry name" value="Polyketide synthase dehydratase"/>
    <property type="match status" value="1"/>
</dbReference>
<dbReference type="InterPro" id="IPR014030">
    <property type="entry name" value="Ketoacyl_synth_N"/>
</dbReference>
<dbReference type="Pfam" id="PF00109">
    <property type="entry name" value="ketoacyl-synt"/>
    <property type="match status" value="1"/>
</dbReference>
<comment type="caution">
    <text evidence="13">The sequence shown here is derived from an EMBL/GenBank/DDBJ whole genome shotgun (WGS) entry which is preliminary data.</text>
</comment>
<evidence type="ECO:0000256" key="5">
    <source>
        <dbReference type="ARBA" id="ARBA00023002"/>
    </source>
</evidence>
<dbReference type="InterPro" id="IPR013217">
    <property type="entry name" value="Methyltransf_12"/>
</dbReference>
<dbReference type="Pfam" id="PF00698">
    <property type="entry name" value="Acyl_transf_1"/>
    <property type="match status" value="1"/>
</dbReference>
<reference evidence="13 14" key="1">
    <citation type="submission" date="2017-07" db="EMBL/GenBank/DDBJ databases">
        <title>Genome sequence of the Sordaria macrospora wild type strain R19027.</title>
        <authorList>
            <person name="Nowrousian M."/>
            <person name="Teichert I."/>
            <person name="Kueck U."/>
        </authorList>
    </citation>
    <scope>NUCLEOTIDE SEQUENCE [LARGE SCALE GENOMIC DNA]</scope>
    <source>
        <strain evidence="13 14">R19027</strain>
        <tissue evidence="13">Mycelium</tissue>
    </source>
</reference>
<dbReference type="InterPro" id="IPR020843">
    <property type="entry name" value="ER"/>
</dbReference>
<keyword evidence="2" id="KW-0597">Phosphoprotein</keyword>
<dbReference type="SUPFAM" id="SSF53335">
    <property type="entry name" value="S-adenosyl-L-methionine-dependent methyltransferases"/>
    <property type="match status" value="1"/>
</dbReference>
<evidence type="ECO:0000256" key="2">
    <source>
        <dbReference type="ARBA" id="ARBA00022553"/>
    </source>
</evidence>
<keyword evidence="4" id="KW-0521">NADP</keyword>
<dbReference type="SUPFAM" id="SSF52151">
    <property type="entry name" value="FabD/lysophospholipase-like"/>
    <property type="match status" value="1"/>
</dbReference>
<dbReference type="PROSITE" id="PS50075">
    <property type="entry name" value="CARRIER"/>
    <property type="match status" value="1"/>
</dbReference>
<evidence type="ECO:0000256" key="3">
    <source>
        <dbReference type="ARBA" id="ARBA00022679"/>
    </source>
</evidence>
<evidence type="ECO:0000256" key="6">
    <source>
        <dbReference type="ARBA" id="ARBA00023268"/>
    </source>
</evidence>
<evidence type="ECO:0008006" key="15">
    <source>
        <dbReference type="Google" id="ProtNLM"/>
    </source>
</evidence>
<feature type="compositionally biased region" description="Polar residues" evidence="9">
    <location>
        <begin position="1"/>
        <end position="11"/>
    </location>
</feature>
<dbReference type="Pfam" id="PF16197">
    <property type="entry name" value="KAsynt_C_assoc"/>
    <property type="match status" value="1"/>
</dbReference>
<feature type="active site" description="Proton donor; for dehydratase activity" evidence="8">
    <location>
        <position position="1194"/>
    </location>
</feature>
<dbReference type="SUPFAM" id="SSF55048">
    <property type="entry name" value="Probable ACP-binding domain of malonyl-CoA ACP transacylase"/>
    <property type="match status" value="1"/>
</dbReference>
<dbReference type="InterPro" id="IPR029063">
    <property type="entry name" value="SAM-dependent_MTases_sf"/>
</dbReference>
<feature type="region of interest" description="C-terminal hotdog fold" evidence="8">
    <location>
        <begin position="1126"/>
        <end position="1288"/>
    </location>
</feature>
<dbReference type="VEuPathDB" id="FungiDB:SMAC_01188"/>
<dbReference type="SUPFAM" id="SSF53901">
    <property type="entry name" value="Thiolase-like"/>
    <property type="match status" value="1"/>
</dbReference>
<dbReference type="Gene3D" id="3.40.366.10">
    <property type="entry name" value="Malonyl-Coenzyme A Acyl Carrier Protein, domain 2"/>
    <property type="match status" value="1"/>
</dbReference>
<dbReference type="InterPro" id="IPR016039">
    <property type="entry name" value="Thiolase-like"/>
</dbReference>
<dbReference type="SUPFAM" id="SSF50129">
    <property type="entry name" value="GroES-like"/>
    <property type="match status" value="1"/>
</dbReference>
<dbReference type="InterPro" id="IPR016036">
    <property type="entry name" value="Malonyl_transacylase_ACP-bd"/>
</dbReference>
<feature type="domain" description="PKS/mFAS DH" evidence="12">
    <location>
        <begin position="968"/>
        <end position="1288"/>
    </location>
</feature>
<dbReference type="PANTHER" id="PTHR43775">
    <property type="entry name" value="FATTY ACID SYNTHASE"/>
    <property type="match status" value="1"/>
</dbReference>
<dbReference type="Proteomes" id="UP000433876">
    <property type="component" value="Unassembled WGS sequence"/>
</dbReference>
<dbReference type="OMA" id="HWVRNLT"/>
<dbReference type="Pfam" id="PF21089">
    <property type="entry name" value="PKS_DH_N"/>
    <property type="match status" value="1"/>
</dbReference>
<evidence type="ECO:0000256" key="4">
    <source>
        <dbReference type="ARBA" id="ARBA00022857"/>
    </source>
</evidence>
<dbReference type="Gene3D" id="3.40.47.10">
    <property type="match status" value="1"/>
</dbReference>
<dbReference type="Gene3D" id="3.90.180.10">
    <property type="entry name" value="Medium-chain alcohol dehydrogenases, catalytic domain"/>
    <property type="match status" value="1"/>
</dbReference>
<protein>
    <recommendedName>
        <fullName evidence="15">Polyketide synthase protein</fullName>
    </recommendedName>
</protein>
<dbReference type="InterPro" id="IPR049552">
    <property type="entry name" value="PKS_DH_N"/>
</dbReference>
<dbReference type="InterPro" id="IPR011032">
    <property type="entry name" value="GroES-like_sf"/>
</dbReference>
<dbReference type="Pfam" id="PF08242">
    <property type="entry name" value="Methyltransf_12"/>
    <property type="match status" value="1"/>
</dbReference>
<feature type="domain" description="Ketosynthase family 3 (KS3)" evidence="11">
    <location>
        <begin position="30"/>
        <end position="457"/>
    </location>
</feature>
<evidence type="ECO:0000313" key="14">
    <source>
        <dbReference type="Proteomes" id="UP000433876"/>
    </source>
</evidence>
<dbReference type="Pfam" id="PF14765">
    <property type="entry name" value="PS-DH"/>
    <property type="match status" value="1"/>
</dbReference>
<dbReference type="Gene3D" id="3.40.50.150">
    <property type="entry name" value="Vaccinia Virus protein VP39"/>
    <property type="match status" value="1"/>
</dbReference>
<dbReference type="CDD" id="cd05195">
    <property type="entry name" value="enoyl_red"/>
    <property type="match status" value="1"/>
</dbReference>
<proteinExistence type="predicted"/>
<dbReference type="SMART" id="SM00829">
    <property type="entry name" value="PKS_ER"/>
    <property type="match status" value="1"/>
</dbReference>
<name>A0A8S8ZY17_SORMA</name>
<keyword evidence="6" id="KW-0511">Multifunctional enzyme</keyword>
<keyword evidence="7" id="KW-0012">Acyltransferase</keyword>
<dbReference type="InterPro" id="IPR057326">
    <property type="entry name" value="KR_dom"/>
</dbReference>
<dbReference type="InterPro" id="IPR020841">
    <property type="entry name" value="PKS_Beta-ketoAc_synthase_dom"/>
</dbReference>
<dbReference type="PROSITE" id="PS52004">
    <property type="entry name" value="KS3_2"/>
    <property type="match status" value="1"/>
</dbReference>
<dbReference type="SMART" id="SM00822">
    <property type="entry name" value="PKS_KR"/>
    <property type="match status" value="1"/>
</dbReference>
<evidence type="ECO:0000259" key="10">
    <source>
        <dbReference type="PROSITE" id="PS50075"/>
    </source>
</evidence>
<dbReference type="PANTHER" id="PTHR43775:SF29">
    <property type="entry name" value="ASPERFURANONE POLYKETIDE SYNTHASE AFOG-RELATED"/>
    <property type="match status" value="1"/>
</dbReference>
<dbReference type="GO" id="GO:0006633">
    <property type="term" value="P:fatty acid biosynthetic process"/>
    <property type="evidence" value="ECO:0007669"/>
    <property type="project" value="TreeGrafter"/>
</dbReference>
<dbReference type="InterPro" id="IPR016035">
    <property type="entry name" value="Acyl_Trfase/lysoPLipase"/>
</dbReference>
<dbReference type="InterPro" id="IPR036291">
    <property type="entry name" value="NAD(P)-bd_dom_sf"/>
</dbReference>
<evidence type="ECO:0000313" key="13">
    <source>
        <dbReference type="EMBL" id="KAA8633135.1"/>
    </source>
</evidence>
<accession>A0A8S8ZY17</accession>
<keyword evidence="5" id="KW-0560">Oxidoreductase</keyword>
<dbReference type="Pfam" id="PF02801">
    <property type="entry name" value="Ketoacyl-synt_C"/>
    <property type="match status" value="1"/>
</dbReference>
<dbReference type="EMBL" id="NMPR01000042">
    <property type="protein sequence ID" value="KAA8633135.1"/>
    <property type="molecule type" value="Genomic_DNA"/>
</dbReference>
<evidence type="ECO:0000256" key="7">
    <source>
        <dbReference type="ARBA" id="ARBA00023315"/>
    </source>
</evidence>
<evidence type="ECO:0000259" key="12">
    <source>
        <dbReference type="PROSITE" id="PS52019"/>
    </source>
</evidence>
<organism evidence="13 14">
    <name type="scientific">Sordaria macrospora</name>
    <dbReference type="NCBI Taxonomy" id="5147"/>
    <lineage>
        <taxon>Eukaryota</taxon>
        <taxon>Fungi</taxon>
        <taxon>Dikarya</taxon>
        <taxon>Ascomycota</taxon>
        <taxon>Pezizomycotina</taxon>
        <taxon>Sordariomycetes</taxon>
        <taxon>Sordariomycetidae</taxon>
        <taxon>Sordariales</taxon>
        <taxon>Sordariaceae</taxon>
        <taxon>Sordaria</taxon>
    </lineage>
</organism>
<dbReference type="Gene3D" id="1.10.1200.10">
    <property type="entry name" value="ACP-like"/>
    <property type="match status" value="1"/>
</dbReference>
<dbReference type="InterPro" id="IPR032821">
    <property type="entry name" value="PKS_assoc"/>
</dbReference>
<evidence type="ECO:0000259" key="11">
    <source>
        <dbReference type="PROSITE" id="PS52004"/>
    </source>
</evidence>
<evidence type="ECO:0000256" key="8">
    <source>
        <dbReference type="PROSITE-ProRule" id="PRU01363"/>
    </source>
</evidence>
<dbReference type="SUPFAM" id="SSF47336">
    <property type="entry name" value="ACP-like"/>
    <property type="match status" value="1"/>
</dbReference>
<dbReference type="Pfam" id="PF08659">
    <property type="entry name" value="KR"/>
    <property type="match status" value="1"/>
</dbReference>